<dbReference type="Proteomes" id="UP000437736">
    <property type="component" value="Unassembled WGS sequence"/>
</dbReference>
<keyword evidence="2" id="KW-1185">Reference proteome</keyword>
<feature type="non-terminal residue" evidence="1">
    <location>
        <position position="201"/>
    </location>
</feature>
<organism evidence="1 2">
    <name type="scientific">Acidiferrimicrobium australe</name>
    <dbReference type="NCBI Taxonomy" id="2664430"/>
    <lineage>
        <taxon>Bacteria</taxon>
        <taxon>Bacillati</taxon>
        <taxon>Actinomycetota</taxon>
        <taxon>Acidimicrobiia</taxon>
        <taxon>Acidimicrobiales</taxon>
        <taxon>Acidimicrobiaceae</taxon>
        <taxon>Acidiferrimicrobium</taxon>
    </lineage>
</organism>
<gene>
    <name evidence="1" type="ORF">GHK86_07720</name>
</gene>
<protein>
    <submittedName>
        <fullName evidence="1">DUF2891 family protein</fullName>
    </submittedName>
</protein>
<dbReference type="EMBL" id="WJHE01000342">
    <property type="protein sequence ID" value="MST32609.1"/>
    <property type="molecule type" value="Genomic_DNA"/>
</dbReference>
<dbReference type="InterPro" id="IPR021365">
    <property type="entry name" value="DUF2891"/>
</dbReference>
<name>A0ABW9QRZ0_9ACTN</name>
<accession>A0ABW9QRZ0</accession>
<evidence type="ECO:0000313" key="2">
    <source>
        <dbReference type="Proteomes" id="UP000437736"/>
    </source>
</evidence>
<proteinExistence type="predicted"/>
<evidence type="ECO:0000313" key="1">
    <source>
        <dbReference type="EMBL" id="MST32609.1"/>
    </source>
</evidence>
<dbReference type="Pfam" id="PF11199">
    <property type="entry name" value="DUF2891"/>
    <property type="match status" value="1"/>
</dbReference>
<comment type="caution">
    <text evidence="1">The sequence shown here is derived from an EMBL/GenBank/DDBJ whole genome shotgun (WGS) entry which is preliminary data.</text>
</comment>
<reference evidence="1 2" key="1">
    <citation type="submission" date="2019-11" db="EMBL/GenBank/DDBJ databases">
        <title>Acidiferrimicrobium australis gen. nov., sp. nov., an acidophilic and obligately heterotrophic, member of the Actinobacteria that catalyses dissimilatory oxido- reduction of iron isolated from metal-rich acidic water in Chile.</title>
        <authorList>
            <person name="Gonzalez D."/>
            <person name="Huber K."/>
            <person name="Hedrich S."/>
            <person name="Rojas-Villalobos C."/>
            <person name="Quatrini R."/>
            <person name="Dinamarca M.A."/>
            <person name="Schwarz A."/>
            <person name="Canales C."/>
            <person name="Nancucheo I."/>
        </authorList>
    </citation>
    <scope>NUCLEOTIDE SEQUENCE [LARGE SCALE GENOMIC DNA]</scope>
    <source>
        <strain evidence="1 2">USS-CCA1</strain>
    </source>
</reference>
<sequence>MRAPLERGDRAVLAETIRASVRREYPHVLAQELQGDDGLRPPRELHPAFYGSYDWHSAVHGHWALVRLLAGGLPPDVAAAVEATLDEHLRPDRLARELAFFAGPEGRNAERPYGWSWLLRLHAELEGAGDRRAAATAPLADHLRARLVDYLAATLALPIRSGTHANTAFSLRLLLQVARDAGDAELLDAVTVAARRWFAGE</sequence>